<name>A0A7S4E670_9STRA</name>
<keyword evidence="4" id="KW-1185">Reference proteome</keyword>
<evidence type="ECO:0000313" key="4">
    <source>
        <dbReference type="Proteomes" id="UP000789595"/>
    </source>
</evidence>
<dbReference type="EMBL" id="HBIW01008773">
    <property type="protein sequence ID" value="CAE0692017.1"/>
    <property type="molecule type" value="Transcribed_RNA"/>
</dbReference>
<feature type="region of interest" description="Disordered" evidence="1">
    <location>
        <begin position="15"/>
        <end position="35"/>
    </location>
</feature>
<dbReference type="EMBL" id="CAKKNE010000001">
    <property type="protein sequence ID" value="CAH0366133.1"/>
    <property type="molecule type" value="Genomic_DNA"/>
</dbReference>
<evidence type="ECO:0000256" key="1">
    <source>
        <dbReference type="SAM" id="MobiDB-lite"/>
    </source>
</evidence>
<reference evidence="2" key="1">
    <citation type="submission" date="2021-01" db="EMBL/GenBank/DDBJ databases">
        <authorList>
            <person name="Corre E."/>
            <person name="Pelletier E."/>
            <person name="Niang G."/>
            <person name="Scheremetjew M."/>
            <person name="Finn R."/>
            <person name="Kale V."/>
            <person name="Holt S."/>
            <person name="Cochrane G."/>
            <person name="Meng A."/>
            <person name="Brown T."/>
            <person name="Cohen L."/>
        </authorList>
    </citation>
    <scope>NUCLEOTIDE SEQUENCE</scope>
    <source>
        <strain evidence="2">CCMP1756</strain>
    </source>
</reference>
<evidence type="ECO:0000313" key="3">
    <source>
        <dbReference type="EMBL" id="CAH0366133.1"/>
    </source>
</evidence>
<sequence>MSALTDYSKWDAIDDSSDAESDAAQQNAPKEDPVLTGAKNVVCQLRAKLSLLPEGTLDEGWTSPPLPGGASKRELFTATCLRLEFPGIFSNEEEAACPHVDTLAKENVRYLRVTRPSGGASHVYATPPEEIRVVPLVNEVEGAVERVRAFRDGQIRYFDRDRATGKVVASSAKLSTLHEDVIDAAETAAMLGPGAPTPWLSGEGEDEFVVREPPE</sequence>
<dbReference type="Proteomes" id="UP000789595">
    <property type="component" value="Unassembled WGS sequence"/>
</dbReference>
<dbReference type="AlphaFoldDB" id="A0A7S4E670"/>
<evidence type="ECO:0000313" key="2">
    <source>
        <dbReference type="EMBL" id="CAE0692017.1"/>
    </source>
</evidence>
<feature type="region of interest" description="Disordered" evidence="1">
    <location>
        <begin position="195"/>
        <end position="215"/>
    </location>
</feature>
<accession>A0A7S4E670</accession>
<gene>
    <name evidence="2" type="ORF">PCAL00307_LOCUS7453</name>
    <name evidence="3" type="ORF">PECAL_1P26070</name>
</gene>
<protein>
    <submittedName>
        <fullName evidence="2">Uncharacterized protein</fullName>
    </submittedName>
</protein>
<proteinExistence type="predicted"/>
<reference evidence="3" key="2">
    <citation type="submission" date="2021-11" db="EMBL/GenBank/DDBJ databases">
        <authorList>
            <consortium name="Genoscope - CEA"/>
            <person name="William W."/>
        </authorList>
    </citation>
    <scope>NUCLEOTIDE SEQUENCE</scope>
</reference>
<organism evidence="2">
    <name type="scientific">Pelagomonas calceolata</name>
    <dbReference type="NCBI Taxonomy" id="35677"/>
    <lineage>
        <taxon>Eukaryota</taxon>
        <taxon>Sar</taxon>
        <taxon>Stramenopiles</taxon>
        <taxon>Ochrophyta</taxon>
        <taxon>Pelagophyceae</taxon>
        <taxon>Pelagomonadales</taxon>
        <taxon>Pelagomonadaceae</taxon>
        <taxon>Pelagomonas</taxon>
    </lineage>
</organism>